<accession>A0A0F3GHQ3</accession>
<dbReference type="InterPro" id="IPR036583">
    <property type="entry name" value="23S_rRNA_IVS_sf"/>
</dbReference>
<keyword evidence="2" id="KW-1185">Reference proteome</keyword>
<sequence>MAQYEHLPIYKRAFDMAIYIDNMVGKCANEQLLVIYYQRIRSGTRSVVIVREMAGYIGRIKKRLPVRRIEAV</sequence>
<dbReference type="AlphaFoldDB" id="A0A0F3GHQ3"/>
<dbReference type="SUPFAM" id="SSF158446">
    <property type="entry name" value="IVS-encoded protein-like"/>
    <property type="match status" value="1"/>
</dbReference>
<name>A0A0F3GHQ3_9BACT</name>
<gene>
    <name evidence="1" type="ORF">MBAV_006328</name>
</gene>
<organism evidence="1 2">
    <name type="scientific">Candidatus Magnetobacterium bavaricum</name>
    <dbReference type="NCBI Taxonomy" id="29290"/>
    <lineage>
        <taxon>Bacteria</taxon>
        <taxon>Pseudomonadati</taxon>
        <taxon>Nitrospirota</taxon>
        <taxon>Thermodesulfovibrionia</taxon>
        <taxon>Thermodesulfovibrionales</taxon>
        <taxon>Candidatus Magnetobacteriaceae</taxon>
        <taxon>Candidatus Magnetobacterium</taxon>
    </lineage>
</organism>
<evidence type="ECO:0000313" key="1">
    <source>
        <dbReference type="EMBL" id="KJU81479.1"/>
    </source>
</evidence>
<dbReference type="Proteomes" id="UP000033423">
    <property type="component" value="Unassembled WGS sequence"/>
</dbReference>
<protein>
    <submittedName>
        <fullName evidence="1">Uncharacterized protein</fullName>
    </submittedName>
</protein>
<evidence type="ECO:0000313" key="2">
    <source>
        <dbReference type="Proteomes" id="UP000033423"/>
    </source>
</evidence>
<proteinExistence type="predicted"/>
<comment type="caution">
    <text evidence="1">The sequence shown here is derived from an EMBL/GenBank/DDBJ whole genome shotgun (WGS) entry which is preliminary data.</text>
</comment>
<dbReference type="EMBL" id="LACI01002672">
    <property type="protein sequence ID" value="KJU81479.1"/>
    <property type="molecule type" value="Genomic_DNA"/>
</dbReference>
<reference evidence="1 2" key="1">
    <citation type="submission" date="2015-02" db="EMBL/GenBank/DDBJ databases">
        <title>Single-cell genomics of uncultivated deep-branching MTB reveals a conserved set of magnetosome genes.</title>
        <authorList>
            <person name="Kolinko S."/>
            <person name="Richter M."/>
            <person name="Glockner F.O."/>
            <person name="Brachmann A."/>
            <person name="Schuler D."/>
        </authorList>
    </citation>
    <scope>NUCLEOTIDE SEQUENCE [LARGE SCALE GENOMIC DNA]</scope>
    <source>
        <strain evidence="1">TM-1</strain>
    </source>
</reference>